<comment type="caution">
    <text evidence="1">The sequence shown here is derived from an EMBL/GenBank/DDBJ whole genome shotgun (WGS) entry which is preliminary data.</text>
</comment>
<organism evidence="1 2">
    <name type="scientific">Citrus sinensis</name>
    <name type="common">Sweet orange</name>
    <name type="synonym">Citrus aurantium var. sinensis</name>
    <dbReference type="NCBI Taxonomy" id="2711"/>
    <lineage>
        <taxon>Eukaryota</taxon>
        <taxon>Viridiplantae</taxon>
        <taxon>Streptophyta</taxon>
        <taxon>Embryophyta</taxon>
        <taxon>Tracheophyta</taxon>
        <taxon>Spermatophyta</taxon>
        <taxon>Magnoliopsida</taxon>
        <taxon>eudicotyledons</taxon>
        <taxon>Gunneridae</taxon>
        <taxon>Pentapetalae</taxon>
        <taxon>rosids</taxon>
        <taxon>malvids</taxon>
        <taxon>Sapindales</taxon>
        <taxon>Rutaceae</taxon>
        <taxon>Aurantioideae</taxon>
        <taxon>Citrus</taxon>
    </lineage>
</organism>
<sequence>MSVATDSPVHSPSIDDFAALLDAELDSNSLRLSPDKEADDEDENEEAMDDKDLKIEITLEHQGSTSLGIFEDKTVNLFPCMISWGMCCGKRLEEECGVTFSYAYKGPRVGNDKIDRLWNTNTKHLLRHRKLYLILELDHTLLNWNLLLHLTPEEDYLKNVSKRSLFMLAFMNIMTKLRPVVHAFFIEASGFILMERYHFFASSCRQFGYHCQSLSQLRSVVSELEGALELANDLAGRDVRQREVLKGCKLVFSHAFPSKFPAHIHYLWKVVEQLGATCSIELDPSVTHSHWAAKEAKFLVDPRWIEAANFLWQGQLEEKFPVKQTKPEENFQAKQTKDQ</sequence>
<reference evidence="2" key="1">
    <citation type="journal article" date="2023" name="Hortic. Res.">
        <title>A chromosome-level phased genome enabling allele-level studies in sweet orange: a case study on citrus Huanglongbing tolerance.</title>
        <authorList>
            <person name="Wu B."/>
            <person name="Yu Q."/>
            <person name="Deng Z."/>
            <person name="Duan Y."/>
            <person name="Luo F."/>
            <person name="Gmitter F. Jr."/>
        </authorList>
    </citation>
    <scope>NUCLEOTIDE SEQUENCE [LARGE SCALE GENOMIC DNA]</scope>
    <source>
        <strain evidence="2">cv. Valencia</strain>
    </source>
</reference>
<keyword evidence="2" id="KW-1185">Reference proteome</keyword>
<accession>A0ACB8P8S6</accession>
<dbReference type="EMBL" id="CM039170">
    <property type="protein sequence ID" value="KAH9806481.1"/>
    <property type="molecule type" value="Genomic_DNA"/>
</dbReference>
<name>A0ACB8P8S6_CITSI</name>
<dbReference type="Proteomes" id="UP000829398">
    <property type="component" value="Chromosome 1"/>
</dbReference>
<evidence type="ECO:0000313" key="1">
    <source>
        <dbReference type="EMBL" id="KAH9806481.1"/>
    </source>
</evidence>
<evidence type="ECO:0000313" key="2">
    <source>
        <dbReference type="Proteomes" id="UP000829398"/>
    </source>
</evidence>
<proteinExistence type="predicted"/>
<protein>
    <submittedName>
        <fullName evidence="1">RNA polymerase II C-terminal domain phosphatase-like 4</fullName>
    </submittedName>
</protein>
<gene>
    <name evidence="1" type="ORF">KPL71_002779</name>
</gene>